<evidence type="ECO:0000259" key="1">
    <source>
        <dbReference type="Pfam" id="PF03235"/>
    </source>
</evidence>
<dbReference type="EMBL" id="JANDWN010000054">
    <property type="protein sequence ID" value="MCP9601050.1"/>
    <property type="molecule type" value="Genomic_DNA"/>
</dbReference>
<organism evidence="2 3">
    <name type="scientific">Segatella copri</name>
    <dbReference type="NCBI Taxonomy" id="165179"/>
    <lineage>
        <taxon>Bacteria</taxon>
        <taxon>Pseudomonadati</taxon>
        <taxon>Bacteroidota</taxon>
        <taxon>Bacteroidia</taxon>
        <taxon>Bacteroidales</taxon>
        <taxon>Prevotellaceae</taxon>
        <taxon>Segatella</taxon>
    </lineage>
</organism>
<evidence type="ECO:0000313" key="3">
    <source>
        <dbReference type="Proteomes" id="UP001204486"/>
    </source>
</evidence>
<dbReference type="RefSeq" id="WP_254974857.1">
    <property type="nucleotide sequence ID" value="NZ_JANDWK010000051.1"/>
</dbReference>
<feature type="domain" description="GmrSD restriction endonucleases N-terminal" evidence="1">
    <location>
        <begin position="20"/>
        <end position="266"/>
    </location>
</feature>
<comment type="caution">
    <text evidence="2">The sequence shown here is derived from an EMBL/GenBank/DDBJ whole genome shotgun (WGS) entry which is preliminary data.</text>
</comment>
<evidence type="ECO:0000313" key="2">
    <source>
        <dbReference type="EMBL" id="MCP9601050.1"/>
    </source>
</evidence>
<proteinExistence type="predicted"/>
<accession>A0AAW5ITS2</accession>
<dbReference type="Proteomes" id="UP001204486">
    <property type="component" value="Unassembled WGS sequence"/>
</dbReference>
<dbReference type="Pfam" id="PF03235">
    <property type="entry name" value="GmrSD_N"/>
    <property type="match status" value="1"/>
</dbReference>
<sequence>MNNTSSNNIRDIHTFSELCKSWRIRIPKIQRDYVQGRKTSTVDDIRKNFVRSLLLVVKGKESGIKLDFIYGSQQVVNSQNAFEPLDGQQRLTTLFLLYWILNVACVKTEDDKAALTYITRATTEEFCDELVHHTAINYILEAKENVQKNQELKSLASENRQELNPDCLKEETISGIIKDRNWFKWSWRFDPSVLSMLVMIDEIIKSMGDDFDWTDTNAIGHAQDCLDNITFDFKELEDLGMSDDLYIKMNARGKQLGAFDKMKSTLEEEIQLQKAEEHDAEKLQLLIETEKQWRGLMDGNWVDLFWKKYASNTMVEHATNSDEDKKARIIAARQVETYMMRLILRLIGMQLFAKSGETELRSRAERLNADVLNDMFIAYQDQLANWRSDKERSEVPNDVVRIDFQQLIEDIQHLIVLDVKGESEDDITAKFSHLVSWDGDKKDISYFQLLVDEKFPRDLMAMWYGLILFLRKHPGNGDASHISLLEDWTRFSRNLLSNNNNNDLIDKEWKLVAVVESLQQLIDENFNTNVTDVPLAISRISKTYKQIDNASLKEEIEKTKLYASGETNDADKWRALILKAQANEYLWGQIRALLDWSKGDLTQFEIYEERLSQLIHYGKDPNETGWYMLFAAMHAYNENAWRADCKLFEFNKGRYHSVKRCLRSDNANNTKGAIYKEFIDGWIADGNKTIKDYCEGLVLNMAQSDIKNWVWAICQNPRMIYEKNQKHIMGEIKGHVIMAEGYTLASKCHDSVLVYIYQLIADQSWCPSYESRQEIDSQVKLVYYCYHTDFPFRVVFSANGHELYIEWDKGETGGYRLVIDMNEDKESLYAGAKDMINEVEQRLLPLMESWVTNQGVSRDEI</sequence>
<protein>
    <submittedName>
        <fullName evidence="2">DUF262 domain-containing protein</fullName>
    </submittedName>
</protein>
<gene>
    <name evidence="2" type="ORF">NNC55_14050</name>
</gene>
<dbReference type="AlphaFoldDB" id="A0AAW5ITS2"/>
<dbReference type="InterPro" id="IPR004919">
    <property type="entry name" value="GmrSD_N"/>
</dbReference>
<reference evidence="2" key="1">
    <citation type="submission" date="2022-07" db="EMBL/GenBank/DDBJ databases">
        <title>Prevotella copri.</title>
        <authorList>
            <person name="Yang C."/>
        </authorList>
    </citation>
    <scope>NUCLEOTIDE SEQUENCE</scope>
    <source>
        <strain evidence="2">HF1476</strain>
    </source>
</reference>
<name>A0AAW5ITS2_9BACT</name>